<keyword evidence="3" id="KW-0645">Protease</keyword>
<dbReference type="InterPro" id="IPR023562">
    <property type="entry name" value="ClpP/TepA"/>
</dbReference>
<dbReference type="CDD" id="cd07016">
    <property type="entry name" value="S14_ClpP_1"/>
    <property type="match status" value="1"/>
</dbReference>
<reference evidence="8 9" key="1">
    <citation type="submission" date="2017-07" db="EMBL/GenBank/DDBJ databases">
        <title>Niveispirillum cyanobacteriorum sp. nov., isolated from cyanobacterial aggregates in a eutrophic lake.</title>
        <authorList>
            <person name="Cai H."/>
        </authorList>
    </citation>
    <scope>NUCLEOTIDE SEQUENCE [LARGE SCALE GENOMIC DNA]</scope>
    <source>
        <strain evidence="9">TH1-14</strain>
    </source>
</reference>
<evidence type="ECO:0000313" key="9">
    <source>
        <dbReference type="Proteomes" id="UP000216998"/>
    </source>
</evidence>
<evidence type="ECO:0000256" key="3">
    <source>
        <dbReference type="ARBA" id="ARBA00022670"/>
    </source>
</evidence>
<dbReference type="GO" id="GO:0006515">
    <property type="term" value="P:protein quality control for misfolded or incompletely synthesized proteins"/>
    <property type="evidence" value="ECO:0007669"/>
    <property type="project" value="TreeGrafter"/>
</dbReference>
<dbReference type="PANTHER" id="PTHR10381">
    <property type="entry name" value="ATP-DEPENDENT CLP PROTEASE PROTEOLYTIC SUBUNIT"/>
    <property type="match status" value="1"/>
</dbReference>
<evidence type="ECO:0000256" key="7">
    <source>
        <dbReference type="SAM" id="MobiDB-lite"/>
    </source>
</evidence>
<dbReference type="PRINTS" id="PR00127">
    <property type="entry name" value="CLPPROTEASEP"/>
</dbReference>
<evidence type="ECO:0000256" key="2">
    <source>
        <dbReference type="ARBA" id="ARBA00022490"/>
    </source>
</evidence>
<dbReference type="OrthoDB" id="9806592at2"/>
<feature type="compositionally biased region" description="Polar residues" evidence="7">
    <location>
        <begin position="239"/>
        <end position="261"/>
    </location>
</feature>
<evidence type="ECO:0000256" key="5">
    <source>
        <dbReference type="ARBA" id="ARBA00022825"/>
    </source>
</evidence>
<proteinExistence type="inferred from homology"/>
<dbReference type="NCBIfam" id="NF045542">
    <property type="entry name" value="Clp_rel_HeadMat"/>
    <property type="match status" value="1"/>
</dbReference>
<dbReference type="AlphaFoldDB" id="A0A255YQG4"/>
<dbReference type="Gene3D" id="3.90.226.10">
    <property type="entry name" value="2-enoyl-CoA Hydratase, Chain A, domain 1"/>
    <property type="match status" value="1"/>
</dbReference>
<feature type="compositionally biased region" description="Acidic residues" evidence="7">
    <location>
        <begin position="218"/>
        <end position="228"/>
    </location>
</feature>
<dbReference type="PANTHER" id="PTHR10381:SF70">
    <property type="entry name" value="ATP-DEPENDENT CLP PROTEASE PROTEOLYTIC SUBUNIT"/>
    <property type="match status" value="1"/>
</dbReference>
<dbReference type="SUPFAM" id="SSF52096">
    <property type="entry name" value="ClpP/crotonase"/>
    <property type="match status" value="1"/>
</dbReference>
<sequence>MATANKPKNSWYRIGGLVTPAEGESSVEITIYDEIGFWGINASSFIRDLRSIGAVDRIDLRINSPGGDVFDGAAIYNLLLAHPARVVVHIDGLAASMASVVAMAGDEINIGSNAFLMIHNPWSVSVGDADEMRSMADLLDQIGQTIVTAYERKTGMSRDELKAMMDAETWMAGDEAVAKGFADNVTGAVKLSASANFGRLRTFGSVPANLRAVADPDTWAEADPETTDATEAGTDTPENTGPSEASTTPQTSEDTSASHGGQENGPVNEGSNEPAADATPPANQPADAPPAADPDPVAAAAAQAAEIARICAEGGIANRASELIARRATVEEVRDIVQFAGAAKGLVDRARKIGASLTAQVEAELTGGTLTVDQVRSRLFDLMVAGDARLQIDPSLSPAGALGSIVPPRNVPKIDAADAMNRFAGKVK</sequence>
<dbReference type="Pfam" id="PF00574">
    <property type="entry name" value="CLP_protease"/>
    <property type="match status" value="1"/>
</dbReference>
<feature type="compositionally biased region" description="Low complexity" evidence="7">
    <location>
        <begin position="274"/>
        <end position="286"/>
    </location>
</feature>
<accession>A0A255YQG4</accession>
<dbReference type="EMBL" id="NOXU01000032">
    <property type="protein sequence ID" value="OYQ31449.1"/>
    <property type="molecule type" value="Genomic_DNA"/>
</dbReference>
<protein>
    <recommendedName>
        <fullName evidence="6">ATP-dependent Clp protease proteolytic subunit</fullName>
    </recommendedName>
</protein>
<keyword evidence="9" id="KW-1185">Reference proteome</keyword>
<evidence type="ECO:0000256" key="6">
    <source>
        <dbReference type="RuleBase" id="RU003567"/>
    </source>
</evidence>
<dbReference type="Proteomes" id="UP000216998">
    <property type="component" value="Unassembled WGS sequence"/>
</dbReference>
<evidence type="ECO:0000256" key="1">
    <source>
        <dbReference type="ARBA" id="ARBA00007039"/>
    </source>
</evidence>
<organism evidence="8 9">
    <name type="scientific">Niveispirillum lacus</name>
    <dbReference type="NCBI Taxonomy" id="1981099"/>
    <lineage>
        <taxon>Bacteria</taxon>
        <taxon>Pseudomonadati</taxon>
        <taxon>Pseudomonadota</taxon>
        <taxon>Alphaproteobacteria</taxon>
        <taxon>Rhodospirillales</taxon>
        <taxon>Azospirillaceae</taxon>
        <taxon>Niveispirillum</taxon>
    </lineage>
</organism>
<gene>
    <name evidence="8" type="ORF">CHU95_20065</name>
</gene>
<dbReference type="InterPro" id="IPR029045">
    <property type="entry name" value="ClpP/crotonase-like_dom_sf"/>
</dbReference>
<comment type="caution">
    <text evidence="8">The sequence shown here is derived from an EMBL/GenBank/DDBJ whole genome shotgun (WGS) entry which is preliminary data.</text>
</comment>
<keyword evidence="5" id="KW-0720">Serine protease</keyword>
<feature type="region of interest" description="Disordered" evidence="7">
    <location>
        <begin position="215"/>
        <end position="299"/>
    </location>
</feature>
<name>A0A255YQG4_9PROT</name>
<dbReference type="GO" id="GO:0051117">
    <property type="term" value="F:ATPase binding"/>
    <property type="evidence" value="ECO:0007669"/>
    <property type="project" value="TreeGrafter"/>
</dbReference>
<keyword evidence="2" id="KW-0963">Cytoplasm</keyword>
<evidence type="ECO:0000313" key="8">
    <source>
        <dbReference type="EMBL" id="OYQ31449.1"/>
    </source>
</evidence>
<dbReference type="GO" id="GO:0004176">
    <property type="term" value="F:ATP-dependent peptidase activity"/>
    <property type="evidence" value="ECO:0007669"/>
    <property type="project" value="InterPro"/>
</dbReference>
<keyword evidence="4" id="KW-0378">Hydrolase</keyword>
<dbReference type="GO" id="GO:0004252">
    <property type="term" value="F:serine-type endopeptidase activity"/>
    <property type="evidence" value="ECO:0007669"/>
    <property type="project" value="InterPro"/>
</dbReference>
<dbReference type="GO" id="GO:0009368">
    <property type="term" value="C:endopeptidase Clp complex"/>
    <property type="evidence" value="ECO:0007669"/>
    <property type="project" value="TreeGrafter"/>
</dbReference>
<evidence type="ECO:0000256" key="4">
    <source>
        <dbReference type="ARBA" id="ARBA00022801"/>
    </source>
</evidence>
<dbReference type="InterPro" id="IPR001907">
    <property type="entry name" value="ClpP"/>
</dbReference>
<feature type="compositionally biased region" description="Low complexity" evidence="7">
    <location>
        <begin position="229"/>
        <end position="238"/>
    </location>
</feature>
<dbReference type="RefSeq" id="WP_094458129.1">
    <property type="nucleotide sequence ID" value="NZ_NOXU01000032.1"/>
</dbReference>
<comment type="similarity">
    <text evidence="1 6">Belongs to the peptidase S14 family.</text>
</comment>